<dbReference type="PANTHER" id="PTHR35444">
    <property type="entry name" value="RIKEN CDNA 1700001C19 GENE"/>
    <property type="match status" value="1"/>
</dbReference>
<organism evidence="2 3">
    <name type="scientific">Holothuria leucospilota</name>
    <name type="common">Black long sea cucumber</name>
    <name type="synonym">Mertensiothuria leucospilota</name>
    <dbReference type="NCBI Taxonomy" id="206669"/>
    <lineage>
        <taxon>Eukaryota</taxon>
        <taxon>Metazoa</taxon>
        <taxon>Echinodermata</taxon>
        <taxon>Eleutherozoa</taxon>
        <taxon>Echinozoa</taxon>
        <taxon>Holothuroidea</taxon>
        <taxon>Aspidochirotacea</taxon>
        <taxon>Aspidochirotida</taxon>
        <taxon>Holothuriidae</taxon>
        <taxon>Holothuria</taxon>
    </lineage>
</organism>
<feature type="region of interest" description="Disordered" evidence="1">
    <location>
        <begin position="50"/>
        <end position="81"/>
    </location>
</feature>
<dbReference type="AlphaFoldDB" id="A0A9Q1H3G6"/>
<dbReference type="OrthoDB" id="5982044at2759"/>
<dbReference type="Pfam" id="PF22581">
    <property type="entry name" value="CIMIP3"/>
    <property type="match status" value="1"/>
</dbReference>
<sequence>MPNSGYHGQINSKFEGVTKHDIFPLSEKYANQNLPNPAFWHVFVRDMPSAPSGQMTRMRDSSRGSFSRHMTSQPSQNAWSGEISLDGPPIVPYSEPHPPQHSPLPSVLRGGIIANSVAPFSTLSKPTCGYFFSRLTDQKKRRSGIPPADLVKWRYYVK</sequence>
<gene>
    <name evidence="2" type="ORF">HOLleu_25426</name>
</gene>
<dbReference type="InterPro" id="IPR054446">
    <property type="entry name" value="CIMIP3-like"/>
</dbReference>
<dbReference type="PANTHER" id="PTHR35444:SF1">
    <property type="entry name" value="RIKEN CDNA 1700001C19 GENE"/>
    <property type="match status" value="1"/>
</dbReference>
<evidence type="ECO:0000313" key="2">
    <source>
        <dbReference type="EMBL" id="KAJ8032024.1"/>
    </source>
</evidence>
<evidence type="ECO:0000256" key="1">
    <source>
        <dbReference type="SAM" id="MobiDB-lite"/>
    </source>
</evidence>
<evidence type="ECO:0000313" key="3">
    <source>
        <dbReference type="Proteomes" id="UP001152320"/>
    </source>
</evidence>
<keyword evidence="3" id="KW-1185">Reference proteome</keyword>
<protein>
    <submittedName>
        <fullName evidence="2">Uncharacterized protein</fullName>
    </submittedName>
</protein>
<dbReference type="EMBL" id="JAIZAY010000012">
    <property type="protein sequence ID" value="KAJ8032024.1"/>
    <property type="molecule type" value="Genomic_DNA"/>
</dbReference>
<accession>A0A9Q1H3G6</accession>
<comment type="caution">
    <text evidence="2">The sequence shown here is derived from an EMBL/GenBank/DDBJ whole genome shotgun (WGS) entry which is preliminary data.</text>
</comment>
<proteinExistence type="predicted"/>
<feature type="compositionally biased region" description="Polar residues" evidence="1">
    <location>
        <begin position="63"/>
        <end position="79"/>
    </location>
</feature>
<name>A0A9Q1H3G6_HOLLE</name>
<reference evidence="2" key="1">
    <citation type="submission" date="2021-10" db="EMBL/GenBank/DDBJ databases">
        <title>Tropical sea cucumber genome reveals ecological adaptation and Cuvierian tubules defense mechanism.</title>
        <authorList>
            <person name="Chen T."/>
        </authorList>
    </citation>
    <scope>NUCLEOTIDE SEQUENCE</scope>
    <source>
        <strain evidence="2">Nanhai2018</strain>
        <tissue evidence="2">Muscle</tissue>
    </source>
</reference>
<dbReference type="Proteomes" id="UP001152320">
    <property type="component" value="Chromosome 12"/>
</dbReference>